<sequence>MERTGTARAEPGKAPESMPDIEAMCARASEVRKQADRLRIRAREVEVRILGPQPAEEASPAVAAANVPCLTGVIGALERETTTALRDVGHSLDRLFRSLGSVGQE</sequence>
<name>A0A0F9C8R5_9ZZZZ</name>
<feature type="region of interest" description="Disordered" evidence="1">
    <location>
        <begin position="1"/>
        <end position="20"/>
    </location>
</feature>
<reference evidence="2" key="1">
    <citation type="journal article" date="2015" name="Nature">
        <title>Complex archaea that bridge the gap between prokaryotes and eukaryotes.</title>
        <authorList>
            <person name="Spang A."/>
            <person name="Saw J.H."/>
            <person name="Jorgensen S.L."/>
            <person name="Zaremba-Niedzwiedzka K."/>
            <person name="Martijn J."/>
            <person name="Lind A.E."/>
            <person name="van Eijk R."/>
            <person name="Schleper C."/>
            <person name="Guy L."/>
            <person name="Ettema T.J."/>
        </authorList>
    </citation>
    <scope>NUCLEOTIDE SEQUENCE</scope>
</reference>
<dbReference type="EMBL" id="LAZR01045480">
    <property type="protein sequence ID" value="KKK98774.1"/>
    <property type="molecule type" value="Genomic_DNA"/>
</dbReference>
<organism evidence="2">
    <name type="scientific">marine sediment metagenome</name>
    <dbReference type="NCBI Taxonomy" id="412755"/>
    <lineage>
        <taxon>unclassified sequences</taxon>
        <taxon>metagenomes</taxon>
        <taxon>ecological metagenomes</taxon>
    </lineage>
</organism>
<evidence type="ECO:0000313" key="2">
    <source>
        <dbReference type="EMBL" id="KKK98774.1"/>
    </source>
</evidence>
<evidence type="ECO:0000256" key="1">
    <source>
        <dbReference type="SAM" id="MobiDB-lite"/>
    </source>
</evidence>
<proteinExistence type="predicted"/>
<protein>
    <submittedName>
        <fullName evidence="2">Uncharacterized protein</fullName>
    </submittedName>
</protein>
<feature type="compositionally biased region" description="Basic and acidic residues" evidence="1">
    <location>
        <begin position="1"/>
        <end position="13"/>
    </location>
</feature>
<gene>
    <name evidence="2" type="ORF">LCGC14_2639410</name>
</gene>
<comment type="caution">
    <text evidence="2">The sequence shown here is derived from an EMBL/GenBank/DDBJ whole genome shotgun (WGS) entry which is preliminary data.</text>
</comment>
<dbReference type="AlphaFoldDB" id="A0A0F9C8R5"/>
<accession>A0A0F9C8R5</accession>